<dbReference type="InterPro" id="IPR019436">
    <property type="entry name" value="Say1-like"/>
</dbReference>
<dbReference type="OrthoDB" id="2152029at2759"/>
<accession>U1HTG3</accession>
<dbReference type="HOGENOM" id="CLU_042179_3_0_1"/>
<dbReference type="Proteomes" id="UP000019373">
    <property type="component" value="Unassembled WGS sequence"/>
</dbReference>
<dbReference type="InterPro" id="IPR050300">
    <property type="entry name" value="GDXG_lipolytic_enzyme"/>
</dbReference>
<dbReference type="PANTHER" id="PTHR48081">
    <property type="entry name" value="AB HYDROLASE SUPERFAMILY PROTEIN C4A8.06C"/>
    <property type="match status" value="1"/>
</dbReference>
<dbReference type="RefSeq" id="XP_007800456.1">
    <property type="nucleotide sequence ID" value="XM_007802265.1"/>
</dbReference>
<dbReference type="AlphaFoldDB" id="U1HTG3"/>
<dbReference type="eggNOG" id="ENOG502S30A">
    <property type="taxonomic scope" value="Eukaryota"/>
</dbReference>
<dbReference type="OMA" id="VAMITYK"/>
<dbReference type="Pfam" id="PF10340">
    <property type="entry name" value="Say1_Mug180"/>
    <property type="match status" value="1"/>
</dbReference>
<evidence type="ECO:0000313" key="3">
    <source>
        <dbReference type="Proteomes" id="UP000019373"/>
    </source>
</evidence>
<keyword evidence="1" id="KW-0378">Hydrolase</keyword>
<dbReference type="GO" id="GO:0016787">
    <property type="term" value="F:hydrolase activity"/>
    <property type="evidence" value="ECO:0007669"/>
    <property type="project" value="UniProtKB-KW"/>
</dbReference>
<dbReference type="Gene3D" id="3.40.50.1820">
    <property type="entry name" value="alpha/beta hydrolase"/>
    <property type="match status" value="1"/>
</dbReference>
<dbReference type="InterPro" id="IPR029058">
    <property type="entry name" value="AB_hydrolase_fold"/>
</dbReference>
<evidence type="ECO:0000313" key="2">
    <source>
        <dbReference type="EMBL" id="ERF73875.1"/>
    </source>
</evidence>
<dbReference type="SUPFAM" id="SSF53474">
    <property type="entry name" value="alpha/beta-Hydrolases"/>
    <property type="match status" value="1"/>
</dbReference>
<dbReference type="PANTHER" id="PTHR48081:SF31">
    <property type="entry name" value="STERYL ACETYL HYDROLASE MUG81-RELATED"/>
    <property type="match status" value="1"/>
</dbReference>
<sequence>MAAASSQLSFMERIDIISAQLGLIRTLLYTAFTGFFRDDRYAASYKHHITHSIVRAMLARLNSVQLKTLKPSFRSCYEKFCKEKNLKSNIVTFKSGLEAFWIGDPNAKYVFIYFHGGGYALDGDGLHLSFWHSVQKDLDAAGKSVAWLYVAYSLTPHRTYPTQICEAIEALKYVHEEKHRPSSEIIIGGDSAGGALTLAILSHLSHPSPDFPNVEISGKFKAAVVMAPWVSLRFDWPSFKSNEFKDSITAIRLQEWASLYQNGKPSNNYIEPVEAPPSWWKEVPVDQMLCTAGGDEILLDQISEWVAKYKSVHPDMTTYMVGKDECHIAPIIEPMLMDTSETEQGKAIKAWLKARL</sequence>
<proteinExistence type="predicted"/>
<organism evidence="2 3">
    <name type="scientific">Endocarpon pusillum (strain Z07020 / HMAS-L-300199)</name>
    <name type="common">Lichen-forming fungus</name>
    <dbReference type="NCBI Taxonomy" id="1263415"/>
    <lineage>
        <taxon>Eukaryota</taxon>
        <taxon>Fungi</taxon>
        <taxon>Dikarya</taxon>
        <taxon>Ascomycota</taxon>
        <taxon>Pezizomycotina</taxon>
        <taxon>Eurotiomycetes</taxon>
        <taxon>Chaetothyriomycetidae</taxon>
        <taxon>Verrucariales</taxon>
        <taxon>Verrucariaceae</taxon>
        <taxon>Endocarpon</taxon>
    </lineage>
</organism>
<reference evidence="3" key="1">
    <citation type="journal article" date="2014" name="BMC Genomics">
        <title>Genome characteristics reveal the impact of lichenization on lichen-forming fungus Endocarpon pusillum Hedwig (Verrucariales, Ascomycota).</title>
        <authorList>
            <person name="Wang Y.-Y."/>
            <person name="Liu B."/>
            <person name="Zhang X.-Y."/>
            <person name="Zhou Q.-M."/>
            <person name="Zhang T."/>
            <person name="Li H."/>
            <person name="Yu Y.-F."/>
            <person name="Zhang X.-L."/>
            <person name="Hao X.-Y."/>
            <person name="Wang M."/>
            <person name="Wang L."/>
            <person name="Wei J.-C."/>
        </authorList>
    </citation>
    <scope>NUCLEOTIDE SEQUENCE [LARGE SCALE GENOMIC DNA]</scope>
    <source>
        <strain evidence="3">Z07020 / HMAS-L-300199</strain>
    </source>
</reference>
<protein>
    <submittedName>
        <fullName evidence="2">Uncharacterized protein</fullName>
    </submittedName>
</protein>
<evidence type="ECO:0000256" key="1">
    <source>
        <dbReference type="ARBA" id="ARBA00022801"/>
    </source>
</evidence>
<dbReference type="GeneID" id="19240834"/>
<gene>
    <name evidence="2" type="ORF">EPUS_05887</name>
</gene>
<keyword evidence="3" id="KW-1185">Reference proteome</keyword>
<dbReference type="EMBL" id="KE720914">
    <property type="protein sequence ID" value="ERF73875.1"/>
    <property type="molecule type" value="Genomic_DNA"/>
</dbReference>
<name>U1HTG3_ENDPU</name>